<dbReference type="Proteomes" id="UP000708208">
    <property type="component" value="Unassembled WGS sequence"/>
</dbReference>
<evidence type="ECO:0000313" key="1">
    <source>
        <dbReference type="EMBL" id="CAG7673175.1"/>
    </source>
</evidence>
<feature type="non-terminal residue" evidence="1">
    <location>
        <position position="1"/>
    </location>
</feature>
<keyword evidence="2" id="KW-1185">Reference proteome</keyword>
<comment type="caution">
    <text evidence="1">The sequence shown here is derived from an EMBL/GenBank/DDBJ whole genome shotgun (WGS) entry which is preliminary data.</text>
</comment>
<reference evidence="1" key="1">
    <citation type="submission" date="2021-06" db="EMBL/GenBank/DDBJ databases">
        <authorList>
            <person name="Hodson N. C."/>
            <person name="Mongue J. A."/>
            <person name="Jaron S. K."/>
        </authorList>
    </citation>
    <scope>NUCLEOTIDE SEQUENCE</scope>
</reference>
<protein>
    <submittedName>
        <fullName evidence="1">Uncharacterized protein</fullName>
    </submittedName>
</protein>
<dbReference type="AlphaFoldDB" id="A0A8J2NHJ8"/>
<organism evidence="1 2">
    <name type="scientific">Allacma fusca</name>
    <dbReference type="NCBI Taxonomy" id="39272"/>
    <lineage>
        <taxon>Eukaryota</taxon>
        <taxon>Metazoa</taxon>
        <taxon>Ecdysozoa</taxon>
        <taxon>Arthropoda</taxon>
        <taxon>Hexapoda</taxon>
        <taxon>Collembola</taxon>
        <taxon>Symphypleona</taxon>
        <taxon>Sminthuridae</taxon>
        <taxon>Allacma</taxon>
    </lineage>
</organism>
<gene>
    <name evidence="1" type="ORF">AFUS01_LOCUS2235</name>
</gene>
<proteinExistence type="predicted"/>
<sequence length="31" mass="3497">SYGLWIGKIGTDLGRRIYVNCMKLLGCCHLL</sequence>
<evidence type="ECO:0000313" key="2">
    <source>
        <dbReference type="Proteomes" id="UP000708208"/>
    </source>
</evidence>
<accession>A0A8J2NHJ8</accession>
<dbReference type="EMBL" id="CAJVCH010012765">
    <property type="protein sequence ID" value="CAG7673175.1"/>
    <property type="molecule type" value="Genomic_DNA"/>
</dbReference>
<name>A0A8J2NHJ8_9HEXA</name>